<keyword evidence="3" id="KW-1185">Reference proteome</keyword>
<protein>
    <submittedName>
        <fullName evidence="2">Uncharacterized protein</fullName>
    </submittedName>
</protein>
<dbReference type="Proteomes" id="UP000007350">
    <property type="component" value="Unassembled WGS sequence"/>
</dbReference>
<proteinExistence type="predicted"/>
<evidence type="ECO:0000256" key="1">
    <source>
        <dbReference type="SAM" id="Phobius"/>
    </source>
</evidence>
<keyword evidence="1" id="KW-0472">Membrane</keyword>
<name>K2MGM3_TRYCR</name>
<dbReference type="EMBL" id="AHKC01021293">
    <property type="protein sequence ID" value="EKF26280.1"/>
    <property type="molecule type" value="Genomic_DNA"/>
</dbReference>
<sequence>IYVYFFFLYLFFVTFLRFCSVFTVVGLVVVGAWVMDLLSHEGFFLNGASGGGCSSCFFAADAEVVGPLLLGNSSFRRGSVGGVSCMPLFPRGVASLSFLFWWWDWPVLCAGGGCFGQSKQPEFDSSVERESVLDLTVARAMRELMRVYTLYDPPRAALMLGDSVDAYNCPFLERCERGDPVLVLPMEEDWNEAVRRGIPLVVILRFTLWAYVTRLSQRCGDVAIDVDSAAFLSSARLATCDALSMDREEVMAPLKAGTGKHTEVHEAGLQKWLSFPLPQFIPGVPMDRSDWLEVLAVFAPPDCAATLLQRARSVQDGRYDEEDGRGASSFLSWRHASPVNITRIGNAAEVGDGNIGNEVTVATLTCDVSGKNSARHGLSHLRAAILQAPCSPTQVFLFHGELHVLHHLDGVVKCISESQTTTTTAWVNRNGEGVLSGGTNFDGSRSTIPCVNAVAESCHDDAFLPSSQYKDAAERAASIAVWRSQGGHRQCVQREMPKDGNEIRNTDVSDENDDDDMDAIVDYAESLLLPSIPTRRVKTHGLGPCPSSGYENNSHDDTKPGYCGCEDDGMMKAVHKVHHSVPAQIAISAMRTCGRATASCASFTAKLPETLISVGGGAFCLPRSVLQDKDVSCLLAYWGFNPVVSEHTDCTHEYNRNTEDTDTAMAATQTFVLNDNEECVHNVVSRCLPLSTFTTRLSCNILFYSDIPTNSSAAWCTDDDKNYKWWPVDVSYGGADDVTTSDDDDYDDYGVAPRQFVLPRRETAELPAAPILRPLV</sequence>
<accession>K2MGM3</accession>
<gene>
    <name evidence="2" type="ORF">MOQ_010037</name>
</gene>
<evidence type="ECO:0000313" key="2">
    <source>
        <dbReference type="EMBL" id="EKF26280.1"/>
    </source>
</evidence>
<evidence type="ECO:0000313" key="3">
    <source>
        <dbReference type="Proteomes" id="UP000007350"/>
    </source>
</evidence>
<keyword evidence="1" id="KW-0812">Transmembrane</keyword>
<dbReference type="OrthoDB" id="242679at2759"/>
<comment type="caution">
    <text evidence="2">The sequence shown here is derived from an EMBL/GenBank/DDBJ whole genome shotgun (WGS) entry which is preliminary data.</text>
</comment>
<dbReference type="AlphaFoldDB" id="K2MGM3"/>
<keyword evidence="1" id="KW-1133">Transmembrane helix</keyword>
<organism evidence="2 3">
    <name type="scientific">Trypanosoma cruzi marinkellei</name>
    <dbReference type="NCBI Taxonomy" id="85056"/>
    <lineage>
        <taxon>Eukaryota</taxon>
        <taxon>Discoba</taxon>
        <taxon>Euglenozoa</taxon>
        <taxon>Kinetoplastea</taxon>
        <taxon>Metakinetoplastina</taxon>
        <taxon>Trypanosomatida</taxon>
        <taxon>Trypanosomatidae</taxon>
        <taxon>Trypanosoma</taxon>
        <taxon>Schizotrypanum</taxon>
    </lineage>
</organism>
<feature type="transmembrane region" description="Helical" evidence="1">
    <location>
        <begin position="6"/>
        <end position="34"/>
    </location>
</feature>
<feature type="non-terminal residue" evidence="2">
    <location>
        <position position="1"/>
    </location>
</feature>
<reference evidence="2 3" key="1">
    <citation type="journal article" date="2012" name="BMC Genomics">
        <title>Comparative genomic analysis of human infective Trypanosoma cruzi lineages with the bat-restricted subspecies T. cruzi marinkellei.</title>
        <authorList>
            <person name="Franzen O."/>
            <person name="Talavera-Lopez C."/>
            <person name="Ochaya S."/>
            <person name="Butler C.E."/>
            <person name="Messenger L.A."/>
            <person name="Lewis M.D."/>
            <person name="Llewellyn M.S."/>
            <person name="Marinkelle C.J."/>
            <person name="Tyler K.M."/>
            <person name="Miles M.A."/>
            <person name="Andersson B."/>
        </authorList>
    </citation>
    <scope>NUCLEOTIDE SEQUENCE [LARGE SCALE GENOMIC DNA]</scope>
    <source>
        <strain evidence="2 3">B7</strain>
    </source>
</reference>